<evidence type="ECO:0000256" key="4">
    <source>
        <dbReference type="SAM" id="MobiDB-lite"/>
    </source>
</evidence>
<feature type="region of interest" description="Disordered" evidence="4">
    <location>
        <begin position="1"/>
        <end position="31"/>
    </location>
</feature>
<dbReference type="CDD" id="cd01392">
    <property type="entry name" value="HTH_LacI"/>
    <property type="match status" value="1"/>
</dbReference>
<accession>A0A329QNB3</accession>
<proteinExistence type="predicted"/>
<evidence type="ECO:0000256" key="3">
    <source>
        <dbReference type="ARBA" id="ARBA00023163"/>
    </source>
</evidence>
<organism evidence="6 7">
    <name type="scientific">Phytoactinopolyspora halophila</name>
    <dbReference type="NCBI Taxonomy" id="1981511"/>
    <lineage>
        <taxon>Bacteria</taxon>
        <taxon>Bacillati</taxon>
        <taxon>Actinomycetota</taxon>
        <taxon>Actinomycetes</taxon>
        <taxon>Jiangellales</taxon>
        <taxon>Jiangellaceae</taxon>
        <taxon>Phytoactinopolyspora</taxon>
    </lineage>
</organism>
<dbReference type="EMBL" id="QMIG01000013">
    <property type="protein sequence ID" value="RAW13209.1"/>
    <property type="molecule type" value="Genomic_DNA"/>
</dbReference>
<feature type="compositionally biased region" description="Low complexity" evidence="4">
    <location>
        <begin position="1"/>
        <end position="25"/>
    </location>
</feature>
<dbReference type="SUPFAM" id="SSF47413">
    <property type="entry name" value="lambda repressor-like DNA-binding domains"/>
    <property type="match status" value="1"/>
</dbReference>
<dbReference type="PANTHER" id="PTHR30146:SF109">
    <property type="entry name" value="HTH-TYPE TRANSCRIPTIONAL REGULATOR GALS"/>
    <property type="match status" value="1"/>
</dbReference>
<evidence type="ECO:0000313" key="6">
    <source>
        <dbReference type="EMBL" id="RAW13209.1"/>
    </source>
</evidence>
<keyword evidence="3" id="KW-0804">Transcription</keyword>
<evidence type="ECO:0000313" key="7">
    <source>
        <dbReference type="Proteomes" id="UP000250462"/>
    </source>
</evidence>
<dbReference type="InterPro" id="IPR028082">
    <property type="entry name" value="Peripla_BP_I"/>
</dbReference>
<dbReference type="Proteomes" id="UP000250462">
    <property type="component" value="Unassembled WGS sequence"/>
</dbReference>
<dbReference type="Pfam" id="PF00356">
    <property type="entry name" value="LacI"/>
    <property type="match status" value="1"/>
</dbReference>
<dbReference type="SUPFAM" id="SSF53822">
    <property type="entry name" value="Periplasmic binding protein-like I"/>
    <property type="match status" value="1"/>
</dbReference>
<evidence type="ECO:0000256" key="2">
    <source>
        <dbReference type="ARBA" id="ARBA00023125"/>
    </source>
</evidence>
<protein>
    <recommendedName>
        <fullName evidence="5">HTH lacI-type domain-containing protein</fullName>
    </recommendedName>
</protein>
<reference evidence="6 7" key="1">
    <citation type="submission" date="2018-06" db="EMBL/GenBank/DDBJ databases">
        <title>Phytoactinopolyspora halophila sp. nov., a novel halophilic actinomycete isolated from a saline soil in China.</title>
        <authorList>
            <person name="Tang S.-K."/>
        </authorList>
    </citation>
    <scope>NUCLEOTIDE SEQUENCE [LARGE SCALE GENOMIC DNA]</scope>
    <source>
        <strain evidence="6 7">YIM 96934</strain>
    </source>
</reference>
<dbReference type="Pfam" id="PF13377">
    <property type="entry name" value="Peripla_BP_3"/>
    <property type="match status" value="1"/>
</dbReference>
<keyword evidence="2" id="KW-0238">DNA-binding</keyword>
<sequence>MPPLRTAPGRVPRAGPALAGAPTGTSSYGRRTTVPESRATLADIAERAGVSLAAASLAVRGKPGVGDTTRQRVLDIAHELDYRARSSTSSPGAIGVLVRARERDHIESDAFYGSVIAGITEECATIDADLRLDSLTVDDQLNPVSTPRLVEAPHIRGFLVLGTFVSAETIRLLSRWPVVLVDSYTAEPGMFPGVVSDNMGGTAAATSRLIGLGHRRIALVGTNPAAFPSILERRDGYTRTMLAEGLEPWYIDGQHHTPGPCVAAAVQALDQEPPPTAFVTANDAVALELMGELRDRVPRQVSIIGFDDIEAASLMRPRLDTVAVDTRAMGRLAVSMLRHRLTHPDDAVFTAVQGASLVVRDTTAPPP</sequence>
<dbReference type="PANTHER" id="PTHR30146">
    <property type="entry name" value="LACI-RELATED TRANSCRIPTIONAL REPRESSOR"/>
    <property type="match status" value="1"/>
</dbReference>
<dbReference type="PROSITE" id="PS00356">
    <property type="entry name" value="HTH_LACI_1"/>
    <property type="match status" value="1"/>
</dbReference>
<evidence type="ECO:0000256" key="1">
    <source>
        <dbReference type="ARBA" id="ARBA00023015"/>
    </source>
</evidence>
<keyword evidence="7" id="KW-1185">Reference proteome</keyword>
<dbReference type="InterPro" id="IPR046335">
    <property type="entry name" value="LacI/GalR-like_sensor"/>
</dbReference>
<dbReference type="GO" id="GO:0000976">
    <property type="term" value="F:transcription cis-regulatory region binding"/>
    <property type="evidence" value="ECO:0007669"/>
    <property type="project" value="TreeGrafter"/>
</dbReference>
<feature type="domain" description="HTH lacI-type" evidence="5">
    <location>
        <begin position="39"/>
        <end position="89"/>
    </location>
</feature>
<dbReference type="Gene3D" id="3.40.50.2300">
    <property type="match status" value="2"/>
</dbReference>
<dbReference type="InterPro" id="IPR000843">
    <property type="entry name" value="HTH_LacI"/>
</dbReference>
<dbReference type="SMART" id="SM00354">
    <property type="entry name" value="HTH_LACI"/>
    <property type="match status" value="1"/>
</dbReference>
<keyword evidence="1" id="KW-0805">Transcription regulation</keyword>
<dbReference type="GO" id="GO:0003700">
    <property type="term" value="F:DNA-binding transcription factor activity"/>
    <property type="evidence" value="ECO:0007669"/>
    <property type="project" value="TreeGrafter"/>
</dbReference>
<gene>
    <name evidence="6" type="ORF">DPM12_12750</name>
</gene>
<name>A0A329QNB3_9ACTN</name>
<dbReference type="InterPro" id="IPR010982">
    <property type="entry name" value="Lambda_DNA-bd_dom_sf"/>
</dbReference>
<dbReference type="PROSITE" id="PS50932">
    <property type="entry name" value="HTH_LACI_2"/>
    <property type="match status" value="1"/>
</dbReference>
<dbReference type="AlphaFoldDB" id="A0A329QNB3"/>
<dbReference type="Gene3D" id="1.10.260.40">
    <property type="entry name" value="lambda repressor-like DNA-binding domains"/>
    <property type="match status" value="1"/>
</dbReference>
<comment type="caution">
    <text evidence="6">The sequence shown here is derived from an EMBL/GenBank/DDBJ whole genome shotgun (WGS) entry which is preliminary data.</text>
</comment>
<evidence type="ECO:0000259" key="5">
    <source>
        <dbReference type="PROSITE" id="PS50932"/>
    </source>
</evidence>